<dbReference type="EMBL" id="KN847531">
    <property type="protein sequence ID" value="KIW08347.1"/>
    <property type="molecule type" value="Genomic_DNA"/>
</dbReference>
<evidence type="ECO:0000313" key="3">
    <source>
        <dbReference type="Proteomes" id="UP000053259"/>
    </source>
</evidence>
<feature type="compositionally biased region" description="Basic and acidic residues" evidence="1">
    <location>
        <begin position="460"/>
        <end position="475"/>
    </location>
</feature>
<accession>A0A0D1Z5V5</accession>
<dbReference type="HOGENOM" id="CLU_381830_0_0_1"/>
<protein>
    <recommendedName>
        <fullName evidence="4">PWWP domain-containing protein</fullName>
    </recommendedName>
</protein>
<proteinExistence type="predicted"/>
<feature type="compositionally biased region" description="Basic and acidic residues" evidence="1">
    <location>
        <begin position="142"/>
        <end position="153"/>
    </location>
</feature>
<feature type="compositionally biased region" description="Basic and acidic residues" evidence="1">
    <location>
        <begin position="484"/>
        <end position="494"/>
    </location>
</feature>
<sequence length="725" mass="83190">MHDLADTIKPEDQGMLVSDGIYWPVLVLHEDMVPEKARLKRENDDLLPVFLFQKDEIRYVQRDEIQKTSVKEFSVLFDLAGHAKDKTLQQAFHLAMRNDGARYWKRYIRDAWLARSFQCEEYDPIVDSGRLYSPHSSHRKRGRDDSINGEFRKRGCNRMKRTKKTSGCVHNSSETETPDSRNIKASSIPPGATVIDLSNEVNDKRHEIWTDLEDAHVLREEQAVSDRNIIAETPRKKSNHRTKPSTDLNQLYSSGHQSEKRLKEKSVKNHCDDTRTRDFRLQGHTNSKSHLSSQTSSAKFEIKSHTAIFSPGHKTSMDGDLSSCQQNLSSTKNDTKKNCSSPRPKDKEISAHKFSVTEDAEIIRFREQSTCCVSWLDIATELQQRFPSTKWLATSIRLRYLNCLKEGAQGDKYTSAEACTKARKRALAYLKRQTHHLTPVRTELKLDAQDDKTTEINTCEDGRDEKNENVEKGKLDGNNCSIDKGARDEDENKSKFDVDKAPKFSLNNNDRGSTTLENVSNNVENDTEEEMITVIIGKEKKKFRVPITRILGNVLFIEDAQIVDGLGTVVTGARWARITPDAFWPVYEYLKYGDYRPRMVGDQIEEVEEGGHGGEIVRCGQAFDIARELQIDELMSLACRKFRILNKGPAAVMMAARLVFKREPDETIHDALMRELILDEIDSNYQRYFKQQSREIFILAREAIDFKQGLWKRLGLRFTNEAGEK</sequence>
<feature type="region of interest" description="Disordered" evidence="1">
    <location>
        <begin position="132"/>
        <end position="190"/>
    </location>
</feature>
<feature type="region of interest" description="Disordered" evidence="1">
    <location>
        <begin position="319"/>
        <end position="346"/>
    </location>
</feature>
<feature type="region of interest" description="Disordered" evidence="1">
    <location>
        <begin position="460"/>
        <end position="494"/>
    </location>
</feature>
<organism evidence="2 3">
    <name type="scientific">Verruconis gallopava</name>
    <dbReference type="NCBI Taxonomy" id="253628"/>
    <lineage>
        <taxon>Eukaryota</taxon>
        <taxon>Fungi</taxon>
        <taxon>Dikarya</taxon>
        <taxon>Ascomycota</taxon>
        <taxon>Pezizomycotina</taxon>
        <taxon>Dothideomycetes</taxon>
        <taxon>Pleosporomycetidae</taxon>
        <taxon>Venturiales</taxon>
        <taxon>Sympoventuriaceae</taxon>
        <taxon>Verruconis</taxon>
    </lineage>
</organism>
<feature type="compositionally biased region" description="Basic and acidic residues" evidence="1">
    <location>
        <begin position="257"/>
        <end position="281"/>
    </location>
</feature>
<dbReference type="RefSeq" id="XP_016218215.1">
    <property type="nucleotide sequence ID" value="XM_016354120.1"/>
</dbReference>
<dbReference type="RefSeq" id="XP_016218216.1">
    <property type="nucleotide sequence ID" value="XM_016354121.1"/>
</dbReference>
<keyword evidence="3" id="KW-1185">Reference proteome</keyword>
<feature type="compositionally biased region" description="Polar residues" evidence="1">
    <location>
        <begin position="283"/>
        <end position="297"/>
    </location>
</feature>
<feature type="region of interest" description="Disordered" evidence="1">
    <location>
        <begin position="228"/>
        <end position="297"/>
    </location>
</feature>
<reference evidence="2 3" key="1">
    <citation type="submission" date="2015-01" db="EMBL/GenBank/DDBJ databases">
        <title>The Genome Sequence of Ochroconis gallopava CBS43764.</title>
        <authorList>
            <consortium name="The Broad Institute Genomics Platform"/>
            <person name="Cuomo C."/>
            <person name="de Hoog S."/>
            <person name="Gorbushina A."/>
            <person name="Stielow B."/>
            <person name="Teixiera M."/>
            <person name="Abouelleil A."/>
            <person name="Chapman S.B."/>
            <person name="Priest M."/>
            <person name="Young S.K."/>
            <person name="Wortman J."/>
            <person name="Nusbaum C."/>
            <person name="Birren B."/>
        </authorList>
    </citation>
    <scope>NUCLEOTIDE SEQUENCE [LARGE SCALE GENOMIC DNA]</scope>
    <source>
        <strain evidence="2 3">CBS 43764</strain>
    </source>
</reference>
<dbReference type="EMBL" id="KN847531">
    <property type="protein sequence ID" value="KIW08346.1"/>
    <property type="molecule type" value="Genomic_DNA"/>
</dbReference>
<evidence type="ECO:0000313" key="2">
    <source>
        <dbReference type="EMBL" id="KIW08347.1"/>
    </source>
</evidence>
<feature type="compositionally biased region" description="Basic and acidic residues" evidence="1">
    <location>
        <begin position="333"/>
        <end position="346"/>
    </location>
</feature>
<feature type="compositionally biased region" description="Basic residues" evidence="1">
    <location>
        <begin position="154"/>
        <end position="164"/>
    </location>
</feature>
<evidence type="ECO:0000256" key="1">
    <source>
        <dbReference type="SAM" id="MobiDB-lite"/>
    </source>
</evidence>
<dbReference type="Gene3D" id="2.30.30.140">
    <property type="match status" value="1"/>
</dbReference>
<feature type="compositionally biased region" description="Polar residues" evidence="1">
    <location>
        <begin position="322"/>
        <end position="332"/>
    </location>
</feature>
<gene>
    <name evidence="2" type="ORF">PV09_01263</name>
</gene>
<dbReference type="VEuPathDB" id="FungiDB:PV09_01263"/>
<dbReference type="GeneID" id="27309236"/>
<dbReference type="OrthoDB" id="3937449at2759"/>
<name>A0A0D1Z5V5_9PEZI</name>
<feature type="compositionally biased region" description="Polar residues" evidence="1">
    <location>
        <begin position="245"/>
        <end position="256"/>
    </location>
</feature>
<dbReference type="Proteomes" id="UP000053259">
    <property type="component" value="Unassembled WGS sequence"/>
</dbReference>
<evidence type="ECO:0008006" key="4">
    <source>
        <dbReference type="Google" id="ProtNLM"/>
    </source>
</evidence>
<dbReference type="AlphaFoldDB" id="A0A0D1Z5V5"/>